<organism evidence="8 9">
    <name type="scientific">Trichomonas vaginalis (strain ATCC PRA-98 / G3)</name>
    <dbReference type="NCBI Taxonomy" id="412133"/>
    <lineage>
        <taxon>Eukaryota</taxon>
        <taxon>Metamonada</taxon>
        <taxon>Parabasalia</taxon>
        <taxon>Trichomonadida</taxon>
        <taxon>Trichomonadidae</taxon>
        <taxon>Trichomonas</taxon>
    </lineage>
</organism>
<evidence type="ECO:0000256" key="4">
    <source>
        <dbReference type="ARBA" id="ARBA00022737"/>
    </source>
</evidence>
<dbReference type="PANTHER" id="PTHR12086">
    <property type="entry name" value="EF-HAND DOMAIN C-TERMINAL CONTAINING PROTEIN"/>
    <property type="match status" value="1"/>
</dbReference>
<evidence type="ECO:0000313" key="8">
    <source>
        <dbReference type="EMBL" id="EAY18869.1"/>
    </source>
</evidence>
<dbReference type="eggNOG" id="KOG0043">
    <property type="taxonomic scope" value="Eukaryota"/>
</dbReference>
<dbReference type="KEGG" id="tva:5464384"/>
<dbReference type="VEuPathDB" id="TrichDB:TVAG_295210"/>
<comment type="subcellular location">
    <subcellularLocation>
        <location evidence="1">Cell projection</location>
        <location evidence="1">Cilium</location>
    </subcellularLocation>
    <subcellularLocation>
        <location evidence="2">Cytoplasm</location>
        <location evidence="2">Cytoskeleton</location>
    </subcellularLocation>
</comment>
<dbReference type="PANTHER" id="PTHR12086:SF9">
    <property type="entry name" value="EF-HAND DOMAIN-CONTAINING PROTEIN 1"/>
    <property type="match status" value="1"/>
</dbReference>
<dbReference type="AlphaFoldDB" id="A2DL78"/>
<evidence type="ECO:0000256" key="1">
    <source>
        <dbReference type="ARBA" id="ARBA00004138"/>
    </source>
</evidence>
<sequence length="193" mass="22034">MDIRPPATILQFSATIISDNKQDKLRSFVVQYYVEDKAFQVFEKVVPNSGFNGGKFITKTVCNNPETGKPFEPKDIFLGAKVNINGFRFILQEASEESLKIMESRPDVFVKADLSVIITKLRKVLAGKAPKILVEFQKHDTKKQFVVPLVDVQQVLEVFGIVMGDQEFLTLYRRYQFGKIDGFMYQDFCEAMA</sequence>
<dbReference type="InterPro" id="IPR006602">
    <property type="entry name" value="DM10_dom"/>
</dbReference>
<dbReference type="InParanoid" id="A2DL78"/>
<dbReference type="EMBL" id="DS113214">
    <property type="protein sequence ID" value="EAY18869.1"/>
    <property type="molecule type" value="Genomic_DNA"/>
</dbReference>
<evidence type="ECO:0000259" key="7">
    <source>
        <dbReference type="PROSITE" id="PS51336"/>
    </source>
</evidence>
<reference evidence="8" key="2">
    <citation type="journal article" date="2007" name="Science">
        <title>Draft genome sequence of the sexually transmitted pathogen Trichomonas vaginalis.</title>
        <authorList>
            <person name="Carlton J.M."/>
            <person name="Hirt R.P."/>
            <person name="Silva J.C."/>
            <person name="Delcher A.L."/>
            <person name="Schatz M."/>
            <person name="Zhao Q."/>
            <person name="Wortman J.R."/>
            <person name="Bidwell S.L."/>
            <person name="Alsmark U.C.M."/>
            <person name="Besteiro S."/>
            <person name="Sicheritz-Ponten T."/>
            <person name="Noel C.J."/>
            <person name="Dacks J.B."/>
            <person name="Foster P.G."/>
            <person name="Simillion C."/>
            <person name="Van de Peer Y."/>
            <person name="Miranda-Saavedra D."/>
            <person name="Barton G.J."/>
            <person name="Westrop G.D."/>
            <person name="Mueller S."/>
            <person name="Dessi D."/>
            <person name="Fiori P.L."/>
            <person name="Ren Q."/>
            <person name="Paulsen I."/>
            <person name="Zhang H."/>
            <person name="Bastida-Corcuera F.D."/>
            <person name="Simoes-Barbosa A."/>
            <person name="Brown M.T."/>
            <person name="Hayes R.D."/>
            <person name="Mukherjee M."/>
            <person name="Okumura C.Y."/>
            <person name="Schneider R."/>
            <person name="Smith A.J."/>
            <person name="Vanacova S."/>
            <person name="Villalvazo M."/>
            <person name="Haas B.J."/>
            <person name="Pertea M."/>
            <person name="Feldblyum T.V."/>
            <person name="Utterback T.R."/>
            <person name="Shu C.L."/>
            <person name="Osoegawa K."/>
            <person name="de Jong P.J."/>
            <person name="Hrdy I."/>
            <person name="Horvathova L."/>
            <person name="Zubacova Z."/>
            <person name="Dolezal P."/>
            <person name="Malik S.B."/>
            <person name="Logsdon J.M. Jr."/>
            <person name="Henze K."/>
            <person name="Gupta A."/>
            <person name="Wang C.C."/>
            <person name="Dunne R.L."/>
            <person name="Upcroft J.A."/>
            <person name="Upcroft P."/>
            <person name="White O."/>
            <person name="Salzberg S.L."/>
            <person name="Tang P."/>
            <person name="Chiu C.-H."/>
            <person name="Lee Y.-S."/>
            <person name="Embley T.M."/>
            <person name="Coombs G.H."/>
            <person name="Mottram J.C."/>
            <person name="Tachezy J."/>
            <person name="Fraser-Liggett C.M."/>
            <person name="Johnson P.J."/>
        </authorList>
    </citation>
    <scope>NUCLEOTIDE SEQUENCE [LARGE SCALE GENOMIC DNA]</scope>
    <source>
        <strain evidence="8">G3</strain>
    </source>
</reference>
<keyword evidence="6" id="KW-0966">Cell projection</keyword>
<evidence type="ECO:0000256" key="3">
    <source>
        <dbReference type="ARBA" id="ARBA00022490"/>
    </source>
</evidence>
<dbReference type="Pfam" id="PF06565">
    <property type="entry name" value="DM10_dom"/>
    <property type="match status" value="1"/>
</dbReference>
<accession>A2DL78</accession>
<dbReference type="RefSeq" id="XP_001579855.1">
    <property type="nucleotide sequence ID" value="XM_001579805.1"/>
</dbReference>
<keyword evidence="9" id="KW-1185">Reference proteome</keyword>
<name>A2DL78_TRIV3</name>
<dbReference type="InterPro" id="IPR011992">
    <property type="entry name" value="EF-hand-dom_pair"/>
</dbReference>
<evidence type="ECO:0000313" key="9">
    <source>
        <dbReference type="Proteomes" id="UP000001542"/>
    </source>
</evidence>
<proteinExistence type="predicted"/>
<dbReference type="SMART" id="SM00676">
    <property type="entry name" value="DM10"/>
    <property type="match status" value="1"/>
</dbReference>
<gene>
    <name evidence="8" type="ORF">TVAG_295210</name>
</gene>
<keyword evidence="3" id="KW-0963">Cytoplasm</keyword>
<feature type="domain" description="DM10" evidence="7">
    <location>
        <begin position="6"/>
        <end position="106"/>
    </location>
</feature>
<dbReference type="Proteomes" id="UP000001542">
    <property type="component" value="Unassembled WGS sequence"/>
</dbReference>
<dbReference type="InterPro" id="IPR040193">
    <property type="entry name" value="EFHC1/EFHC2/EFHB"/>
</dbReference>
<dbReference type="PROSITE" id="PS51336">
    <property type="entry name" value="DM10"/>
    <property type="match status" value="1"/>
</dbReference>
<evidence type="ECO:0000256" key="2">
    <source>
        <dbReference type="ARBA" id="ARBA00004245"/>
    </source>
</evidence>
<dbReference type="SUPFAM" id="SSF47473">
    <property type="entry name" value="EF-hand"/>
    <property type="match status" value="1"/>
</dbReference>
<dbReference type="OrthoDB" id="6360546at2759"/>
<evidence type="ECO:0000256" key="5">
    <source>
        <dbReference type="ARBA" id="ARBA00023212"/>
    </source>
</evidence>
<dbReference type="Gene3D" id="2.30.29.170">
    <property type="match status" value="1"/>
</dbReference>
<evidence type="ECO:0000256" key="6">
    <source>
        <dbReference type="ARBA" id="ARBA00023273"/>
    </source>
</evidence>
<dbReference type="FunFam" id="2.30.29.170:FF:000002">
    <property type="entry name" value="EF-hand domain (C-terminal) containing 1"/>
    <property type="match status" value="1"/>
</dbReference>
<keyword evidence="5" id="KW-0206">Cytoskeleton</keyword>
<dbReference type="GO" id="GO:0005856">
    <property type="term" value="C:cytoskeleton"/>
    <property type="evidence" value="ECO:0007669"/>
    <property type="project" value="UniProtKB-SubCell"/>
</dbReference>
<dbReference type="VEuPathDB" id="TrichDB:TVAGG3_0273120"/>
<dbReference type="SMR" id="A2DL78"/>
<keyword evidence="4" id="KW-0677">Repeat</keyword>
<protein>
    <recommendedName>
        <fullName evidence="7">DM10 domain-containing protein</fullName>
    </recommendedName>
</protein>
<dbReference type="GO" id="GO:0005929">
    <property type="term" value="C:cilium"/>
    <property type="evidence" value="ECO:0007669"/>
    <property type="project" value="UniProtKB-SubCell"/>
</dbReference>
<reference evidence="8" key="1">
    <citation type="submission" date="2006-10" db="EMBL/GenBank/DDBJ databases">
        <authorList>
            <person name="Amadeo P."/>
            <person name="Zhao Q."/>
            <person name="Wortman J."/>
            <person name="Fraser-Liggett C."/>
            <person name="Carlton J."/>
        </authorList>
    </citation>
    <scope>NUCLEOTIDE SEQUENCE</scope>
    <source>
        <strain evidence="8">G3</strain>
    </source>
</reference>
<dbReference type="STRING" id="5722.A2DL78"/>